<sequence length="345" mass="39654">MGSAAIRLFRALWPFLVFLALLFPLVCFYHSERLLDSEICYGKRFLFSRNASVPVVTLKVERETKKTANSSLKTSLATQRPTFENPATLANPLALLKSLKKTTTQPYKRPFQSRREKLLNCKPSSFDFLKASGGPKSVNEAQQRLLTLACIRRNSLIEYIQARRNNESFVCPSWIVDQLKAIDKEARTALYPPFLTAKDWGSQKAAERPWFSSSWLHPETLTELNYFIDENKHSRLRDIDPNCKEADNHKKTWGISRRSRSVKLTEPNAVCTEGILLEAGVFSVAVVSFLASLFLVYKRYKDHYVNYKPSGYVATVVRRNEEPPTYEMVMESANPYRKDPRIRLL</sequence>
<dbReference type="EMBL" id="AZBU02000008">
    <property type="protein sequence ID" value="TKR67843.1"/>
    <property type="molecule type" value="Genomic_DNA"/>
</dbReference>
<proteinExistence type="predicted"/>
<keyword evidence="1" id="KW-0812">Transmembrane</keyword>
<keyword evidence="3" id="KW-1185">Reference proteome</keyword>
<keyword evidence="1" id="KW-1133">Transmembrane helix</keyword>
<dbReference type="AlphaFoldDB" id="A0A4U5MFW6"/>
<evidence type="ECO:0000313" key="2">
    <source>
        <dbReference type="EMBL" id="TKR67843.1"/>
    </source>
</evidence>
<gene>
    <name evidence="2" type="ORF">L596_023931</name>
</gene>
<accession>A0A4U5MFW6</accession>
<reference evidence="2 3" key="1">
    <citation type="journal article" date="2015" name="Genome Biol.">
        <title>Comparative genomics of Steinernema reveals deeply conserved gene regulatory networks.</title>
        <authorList>
            <person name="Dillman A.R."/>
            <person name="Macchietto M."/>
            <person name="Porter C.F."/>
            <person name="Rogers A."/>
            <person name="Williams B."/>
            <person name="Antoshechkin I."/>
            <person name="Lee M.M."/>
            <person name="Goodwin Z."/>
            <person name="Lu X."/>
            <person name="Lewis E.E."/>
            <person name="Goodrich-Blair H."/>
            <person name="Stock S.P."/>
            <person name="Adams B.J."/>
            <person name="Sternberg P.W."/>
            <person name="Mortazavi A."/>
        </authorList>
    </citation>
    <scope>NUCLEOTIDE SEQUENCE [LARGE SCALE GENOMIC DNA]</scope>
    <source>
        <strain evidence="2 3">ALL</strain>
    </source>
</reference>
<comment type="caution">
    <text evidence="2">The sequence shown here is derived from an EMBL/GenBank/DDBJ whole genome shotgun (WGS) entry which is preliminary data.</text>
</comment>
<evidence type="ECO:0000313" key="3">
    <source>
        <dbReference type="Proteomes" id="UP000298663"/>
    </source>
</evidence>
<name>A0A4U5MFW6_STECR</name>
<feature type="transmembrane region" description="Helical" evidence="1">
    <location>
        <begin position="12"/>
        <end position="31"/>
    </location>
</feature>
<feature type="transmembrane region" description="Helical" evidence="1">
    <location>
        <begin position="275"/>
        <end position="297"/>
    </location>
</feature>
<protein>
    <submittedName>
        <fullName evidence="2">Uncharacterized protein</fullName>
    </submittedName>
</protein>
<dbReference type="Proteomes" id="UP000298663">
    <property type="component" value="Unassembled WGS sequence"/>
</dbReference>
<reference evidence="2 3" key="2">
    <citation type="journal article" date="2019" name="G3 (Bethesda)">
        <title>Hybrid Assembly of the Genome of the Entomopathogenic Nematode Steinernema carpocapsae Identifies the X-Chromosome.</title>
        <authorList>
            <person name="Serra L."/>
            <person name="Macchietto M."/>
            <person name="Macias-Munoz A."/>
            <person name="McGill C.J."/>
            <person name="Rodriguez I.M."/>
            <person name="Rodriguez B."/>
            <person name="Murad R."/>
            <person name="Mortazavi A."/>
        </authorList>
    </citation>
    <scope>NUCLEOTIDE SEQUENCE [LARGE SCALE GENOMIC DNA]</scope>
    <source>
        <strain evidence="2 3">ALL</strain>
    </source>
</reference>
<keyword evidence="1" id="KW-0472">Membrane</keyword>
<organism evidence="2 3">
    <name type="scientific">Steinernema carpocapsae</name>
    <name type="common">Entomopathogenic nematode</name>
    <dbReference type="NCBI Taxonomy" id="34508"/>
    <lineage>
        <taxon>Eukaryota</taxon>
        <taxon>Metazoa</taxon>
        <taxon>Ecdysozoa</taxon>
        <taxon>Nematoda</taxon>
        <taxon>Chromadorea</taxon>
        <taxon>Rhabditida</taxon>
        <taxon>Tylenchina</taxon>
        <taxon>Panagrolaimomorpha</taxon>
        <taxon>Strongyloidoidea</taxon>
        <taxon>Steinernematidae</taxon>
        <taxon>Steinernema</taxon>
    </lineage>
</organism>
<evidence type="ECO:0000256" key="1">
    <source>
        <dbReference type="SAM" id="Phobius"/>
    </source>
</evidence>